<dbReference type="InterPro" id="IPR035896">
    <property type="entry name" value="AN1-like_Znf"/>
</dbReference>
<dbReference type="Gene3D" id="4.10.1110.10">
    <property type="entry name" value="AN1-like Zinc finger"/>
    <property type="match status" value="1"/>
</dbReference>
<sequence length="956" mass="108620">MSQEHKWRPWMPAGAEEAAGGEGSMEIYIETLMGLAFEMTVSPNDTIGFIKQKIQRVEGIPVSQQNIVYNLCELSDSSTLLDHNIREGATLKLVLSMRGGPISTRRLPQVDDYSIRELREFVENNKENMMDQLPPGCRVTVLVFREGDSVSLFKVIENDDGTYSPIADSWSGSSIRNIFSDSDCEEVAERLQENSTTMEKMHALRQQMEKLSIQKSKKSKKKDEDEKTSVVDSLVSSNVVCREDENFRNTTLLPPIAAPKLPDPNTASFNLSSMPKKYLNRRPRELKSLPPEYYNALRMPSNKEYDDIVTHKFVPNKLDPMNQELQLNQRGFGSIGSEMASQTKNFGHIGSEMMARKKREQELANSKSKPFSTDPCNNMYLNANFERYDPTNWQRNENTDKDLTLPDLRKKSFDNFSDPNVYRSHRHSPTLSNHENMPMECSSSSIAIVEEENPLDTNFSQSPITVTSTESTTVAISQLPSERLSKSKSTSKGRFRLRRYGLVFTDHERPKTCPDLKICQKSYTDLMSDKTYSYEESDTDSKCEYDEIFPKQKSCDVSQENIAGKHIIENPKFENGFADHSICMENVNDLLAQRMSDTSAYDYESEKDFTNFNASDKTRLFHQSLYNRITTGRNYITHKLGESSFEGGDNSFPKYDNTEGRLHHSGNDSNVHFLGRVKSPVLNAKDIFESSYENKESLFGLGNDGARITDASGYDSSESSYLQLDTAELQTVSGAEPQLQVLGRVRSPILSTKDIFHVDNQESTGFKPSSSSRLEELGIEQKIKILGRVKSPVLATDNYNFEKEHALYNPTPSDAAFFEKQIKILGRVTSPILSSEEYSYDKEDILYRPNFPVNDTRLDKHIQILGKVQKSAPKDKKNVQPIISNPPKKTTVKTRCFHCHKRLNITNIYNCRCGNLFCSAHRYSEVHGCNYDYKTAGRKFLEQNNPLVTAPKLPKI</sequence>
<reference evidence="9 10" key="1">
    <citation type="submission" date="2025-04" db="UniProtKB">
        <authorList>
            <consortium name="RefSeq"/>
        </authorList>
    </citation>
    <scope>IDENTIFICATION</scope>
    <source>
        <tissue evidence="11">Thorax and Abdomen</tissue>
        <tissue evidence="9 10">Whole body</tissue>
    </source>
</reference>
<accession>A0A6J0BHB8</accession>
<protein>
    <submittedName>
        <fullName evidence="9 10 11">Uncharacterized protein LOC107219425</fullName>
    </submittedName>
</protein>
<evidence type="ECO:0000256" key="2">
    <source>
        <dbReference type="ARBA" id="ARBA00022771"/>
    </source>
</evidence>
<evidence type="ECO:0000313" key="11">
    <source>
        <dbReference type="RefSeq" id="XP_046590892.1"/>
    </source>
</evidence>
<evidence type="ECO:0000313" key="8">
    <source>
        <dbReference type="Proteomes" id="UP000829291"/>
    </source>
</evidence>
<dbReference type="Proteomes" id="UP000829291">
    <property type="component" value="Chromosome 1"/>
</dbReference>
<feature type="compositionally biased region" description="Polar residues" evidence="5">
    <location>
        <begin position="429"/>
        <end position="438"/>
    </location>
</feature>
<dbReference type="RefSeq" id="XP_015513133.1">
    <property type="nucleotide sequence ID" value="XM_015657647.1"/>
</dbReference>
<dbReference type="PRINTS" id="PR00348">
    <property type="entry name" value="UBIQUITIN"/>
</dbReference>
<dbReference type="RefSeq" id="XP_046590892.1">
    <property type="nucleotide sequence ID" value="XM_046734936.1"/>
</dbReference>
<dbReference type="AlphaFoldDB" id="A0A6J0BHB8"/>
<evidence type="ECO:0000313" key="9">
    <source>
        <dbReference type="RefSeq" id="XP_015513132.1"/>
    </source>
</evidence>
<dbReference type="GeneID" id="107219425"/>
<evidence type="ECO:0000256" key="5">
    <source>
        <dbReference type="SAM" id="MobiDB-lite"/>
    </source>
</evidence>
<dbReference type="PANTHER" id="PTHR46728:SF1">
    <property type="entry name" value="AN1-TYPE ZINC FINGER PROTEIN 4"/>
    <property type="match status" value="1"/>
</dbReference>
<dbReference type="SMART" id="SM00213">
    <property type="entry name" value="UBQ"/>
    <property type="match status" value="1"/>
</dbReference>
<dbReference type="RefSeq" id="XP_015513132.1">
    <property type="nucleotide sequence ID" value="XM_015657646.1"/>
</dbReference>
<feature type="domain" description="AN1-type" evidence="7">
    <location>
        <begin position="890"/>
        <end position="937"/>
    </location>
</feature>
<keyword evidence="2 4" id="KW-0863">Zinc-finger</keyword>
<dbReference type="GO" id="GO:0008270">
    <property type="term" value="F:zinc ion binding"/>
    <property type="evidence" value="ECO:0007669"/>
    <property type="project" value="UniProtKB-KW"/>
</dbReference>
<dbReference type="CDD" id="cd01802">
    <property type="entry name" value="Ubl_ZFAND4"/>
    <property type="match status" value="1"/>
</dbReference>
<evidence type="ECO:0000259" key="6">
    <source>
        <dbReference type="PROSITE" id="PS50053"/>
    </source>
</evidence>
<evidence type="ECO:0000256" key="1">
    <source>
        <dbReference type="ARBA" id="ARBA00022723"/>
    </source>
</evidence>
<dbReference type="Pfam" id="PF00240">
    <property type="entry name" value="ubiquitin"/>
    <property type="match status" value="1"/>
</dbReference>
<organism evidence="8 10">
    <name type="scientific">Neodiprion lecontei</name>
    <name type="common">Redheaded pine sawfly</name>
    <dbReference type="NCBI Taxonomy" id="441921"/>
    <lineage>
        <taxon>Eukaryota</taxon>
        <taxon>Metazoa</taxon>
        <taxon>Ecdysozoa</taxon>
        <taxon>Arthropoda</taxon>
        <taxon>Hexapoda</taxon>
        <taxon>Insecta</taxon>
        <taxon>Pterygota</taxon>
        <taxon>Neoptera</taxon>
        <taxon>Endopterygota</taxon>
        <taxon>Hymenoptera</taxon>
        <taxon>Tenthredinoidea</taxon>
        <taxon>Diprionidae</taxon>
        <taxon>Diprioninae</taxon>
        <taxon>Neodiprion</taxon>
    </lineage>
</organism>
<evidence type="ECO:0000313" key="10">
    <source>
        <dbReference type="RefSeq" id="XP_015513133.1"/>
    </source>
</evidence>
<dbReference type="Gene3D" id="3.10.20.90">
    <property type="entry name" value="Phosphatidylinositol 3-kinase Catalytic Subunit, Chain A, domain 1"/>
    <property type="match status" value="1"/>
</dbReference>
<evidence type="ECO:0000256" key="4">
    <source>
        <dbReference type="PROSITE-ProRule" id="PRU00449"/>
    </source>
</evidence>
<dbReference type="PANTHER" id="PTHR46728">
    <property type="entry name" value="AN1-TYPE ZINC FINGER PROTEIN 4"/>
    <property type="match status" value="1"/>
</dbReference>
<dbReference type="InterPro" id="IPR029071">
    <property type="entry name" value="Ubiquitin-like_domsf"/>
</dbReference>
<evidence type="ECO:0000256" key="3">
    <source>
        <dbReference type="ARBA" id="ARBA00022833"/>
    </source>
</evidence>
<dbReference type="SMART" id="SM00154">
    <property type="entry name" value="ZnF_AN1"/>
    <property type="match status" value="1"/>
</dbReference>
<feature type="domain" description="Ubiquitin-like" evidence="6">
    <location>
        <begin position="25"/>
        <end position="100"/>
    </location>
</feature>
<keyword evidence="3" id="KW-0862">Zinc</keyword>
<dbReference type="InterPro" id="IPR053061">
    <property type="entry name" value="AN1-type_zinc_finger"/>
</dbReference>
<feature type="region of interest" description="Disordered" evidence="5">
    <location>
        <begin position="209"/>
        <end position="229"/>
    </location>
</feature>
<dbReference type="SUPFAM" id="SSF118310">
    <property type="entry name" value="AN1-like Zinc finger"/>
    <property type="match status" value="1"/>
</dbReference>
<dbReference type="OrthoDB" id="756206at2759"/>
<dbReference type="PROSITE" id="PS50053">
    <property type="entry name" value="UBIQUITIN_2"/>
    <property type="match status" value="1"/>
</dbReference>
<keyword evidence="1" id="KW-0479">Metal-binding</keyword>
<evidence type="ECO:0000259" key="7">
    <source>
        <dbReference type="PROSITE" id="PS51039"/>
    </source>
</evidence>
<proteinExistence type="predicted"/>
<keyword evidence="8" id="KW-1185">Reference proteome</keyword>
<dbReference type="PROSITE" id="PS51039">
    <property type="entry name" value="ZF_AN1"/>
    <property type="match status" value="1"/>
</dbReference>
<dbReference type="SUPFAM" id="SSF54236">
    <property type="entry name" value="Ubiquitin-like"/>
    <property type="match status" value="1"/>
</dbReference>
<feature type="region of interest" description="Disordered" evidence="5">
    <location>
        <begin position="419"/>
        <end position="438"/>
    </location>
</feature>
<name>A0A6J0BHB8_NEOLC</name>
<dbReference type="InterPro" id="IPR000058">
    <property type="entry name" value="Znf_AN1"/>
</dbReference>
<gene>
    <name evidence="9 10 11" type="primary">LOC107219425</name>
</gene>
<dbReference type="InterPro" id="IPR019956">
    <property type="entry name" value="Ubiquitin_dom"/>
</dbReference>
<dbReference type="InterPro" id="IPR000626">
    <property type="entry name" value="Ubiquitin-like_dom"/>
</dbReference>
<dbReference type="KEGG" id="nlo:107219425"/>